<dbReference type="AlphaFoldDB" id="A0A9Q1RN44"/>
<proteinExistence type="predicted"/>
<comment type="caution">
    <text evidence="1">The sequence shown here is derived from an EMBL/GenBank/DDBJ whole genome shotgun (WGS) entry which is preliminary data.</text>
</comment>
<evidence type="ECO:0000313" key="2">
    <source>
        <dbReference type="Proteomes" id="UP001152561"/>
    </source>
</evidence>
<dbReference type="Proteomes" id="UP001152561">
    <property type="component" value="Unassembled WGS sequence"/>
</dbReference>
<dbReference type="OrthoDB" id="10597094at2759"/>
<sequence>MDNPGIGWIMSVIKNSLALKPNQLVCRAQKHQEDNGNSVAVSRRLALTILIDAAAISYKVSPADAAYGESGVENFYLLM</sequence>
<protein>
    <submittedName>
        <fullName evidence="1">Uncharacterized protein</fullName>
    </submittedName>
</protein>
<keyword evidence="2" id="KW-1185">Reference proteome</keyword>
<evidence type="ECO:0000313" key="1">
    <source>
        <dbReference type="EMBL" id="KAJ8564591.1"/>
    </source>
</evidence>
<gene>
    <name evidence="1" type="ORF">K7X08_001051</name>
</gene>
<name>A0A9Q1RN44_9SOLA</name>
<accession>A0A9Q1RN44</accession>
<organism evidence="1 2">
    <name type="scientific">Anisodus acutangulus</name>
    <dbReference type="NCBI Taxonomy" id="402998"/>
    <lineage>
        <taxon>Eukaryota</taxon>
        <taxon>Viridiplantae</taxon>
        <taxon>Streptophyta</taxon>
        <taxon>Embryophyta</taxon>
        <taxon>Tracheophyta</taxon>
        <taxon>Spermatophyta</taxon>
        <taxon>Magnoliopsida</taxon>
        <taxon>eudicotyledons</taxon>
        <taxon>Gunneridae</taxon>
        <taxon>Pentapetalae</taxon>
        <taxon>asterids</taxon>
        <taxon>lamiids</taxon>
        <taxon>Solanales</taxon>
        <taxon>Solanaceae</taxon>
        <taxon>Solanoideae</taxon>
        <taxon>Hyoscyameae</taxon>
        <taxon>Anisodus</taxon>
    </lineage>
</organism>
<dbReference type="EMBL" id="JAJAGQ010000004">
    <property type="protein sequence ID" value="KAJ8564591.1"/>
    <property type="molecule type" value="Genomic_DNA"/>
</dbReference>
<reference evidence="2" key="1">
    <citation type="journal article" date="2023" name="Proc. Natl. Acad. Sci. U.S.A.">
        <title>Genomic and structural basis for evolution of tropane alkaloid biosynthesis.</title>
        <authorList>
            <person name="Wanga Y.-J."/>
            <person name="Taina T."/>
            <person name="Yua J.-Y."/>
            <person name="Lia J."/>
            <person name="Xua B."/>
            <person name="Chenc J."/>
            <person name="D'Auriad J.C."/>
            <person name="Huanga J.-P."/>
            <person name="Huanga S.-X."/>
        </authorList>
    </citation>
    <scope>NUCLEOTIDE SEQUENCE [LARGE SCALE GENOMIC DNA]</scope>
    <source>
        <strain evidence="2">cv. KIB-2019</strain>
    </source>
</reference>